<feature type="transmembrane region" description="Helical" evidence="1">
    <location>
        <begin position="218"/>
        <end position="236"/>
    </location>
</feature>
<evidence type="ECO:0000313" key="3">
    <source>
        <dbReference type="Proteomes" id="UP000226079"/>
    </source>
</evidence>
<proteinExistence type="predicted"/>
<evidence type="ECO:0000256" key="1">
    <source>
        <dbReference type="SAM" id="Phobius"/>
    </source>
</evidence>
<feature type="transmembrane region" description="Helical" evidence="1">
    <location>
        <begin position="282"/>
        <end position="299"/>
    </location>
</feature>
<accession>A0A2A9CWF4</accession>
<dbReference type="Proteomes" id="UP000226079">
    <property type="component" value="Unassembled WGS sequence"/>
</dbReference>
<gene>
    <name evidence="2" type="ORF">ATK74_2582</name>
</gene>
<organism evidence="2 3">
    <name type="scientific">Propionicimonas paludicola</name>
    <dbReference type="NCBI Taxonomy" id="185243"/>
    <lineage>
        <taxon>Bacteria</taxon>
        <taxon>Bacillati</taxon>
        <taxon>Actinomycetota</taxon>
        <taxon>Actinomycetes</taxon>
        <taxon>Propionibacteriales</taxon>
        <taxon>Nocardioidaceae</taxon>
        <taxon>Propionicimonas</taxon>
    </lineage>
</organism>
<dbReference type="AlphaFoldDB" id="A0A2A9CWF4"/>
<keyword evidence="3" id="KW-1185">Reference proteome</keyword>
<feature type="transmembrane region" description="Helical" evidence="1">
    <location>
        <begin position="363"/>
        <end position="384"/>
    </location>
</feature>
<feature type="transmembrane region" description="Helical" evidence="1">
    <location>
        <begin position="167"/>
        <end position="186"/>
    </location>
</feature>
<protein>
    <submittedName>
        <fullName evidence="2">Uncharacterized protein</fullName>
    </submittedName>
</protein>
<keyword evidence="1" id="KW-0472">Membrane</keyword>
<feature type="transmembrane region" description="Helical" evidence="1">
    <location>
        <begin position="305"/>
        <end position="324"/>
    </location>
</feature>
<evidence type="ECO:0000313" key="2">
    <source>
        <dbReference type="EMBL" id="PFG18002.1"/>
    </source>
</evidence>
<feature type="transmembrane region" description="Helical" evidence="1">
    <location>
        <begin position="193"/>
        <end position="212"/>
    </location>
</feature>
<name>A0A2A9CWF4_9ACTN</name>
<feature type="transmembrane region" description="Helical" evidence="1">
    <location>
        <begin position="110"/>
        <end position="131"/>
    </location>
</feature>
<sequence length="395" mass="40622">MATVFAALVALMISGAAAFLLPSMAQLPAVLTRFGRGLPALLGVLAGFVVLMVAGGALNLISILLITALIVAVLDAGLASLGAHRLWRVLGQAVVFAAAMALEWKRGDLFLTNAAFAVIAGVVVMGVVTFATEASTTSSAARLPAQVGVLTAVYLAVIALGLPNPGLLSLIALVGAAILPGAVLAPRGGDTELLLGPLLGGLGWALGMYAWLANASPAMVIAPVMIIGVDVCWTLVRRLTTAEGRAWMAEAGNWWRILDRWPQTGDDLLTQRVAAASSPRSAHGWLLGGTAICLALGLVEWQLEIRWLLAAGVLLLVGVGWVLVQQTIIGLPRADLFSWLAGVTVLAGMIALGARMIDGRSTVTALPIAVAAVVWVAALAWIAVSGRAKGAVLEA</sequence>
<dbReference type="EMBL" id="PDJC01000001">
    <property type="protein sequence ID" value="PFG18002.1"/>
    <property type="molecule type" value="Genomic_DNA"/>
</dbReference>
<keyword evidence="1" id="KW-1133">Transmembrane helix</keyword>
<keyword evidence="1" id="KW-0812">Transmembrane</keyword>
<comment type="caution">
    <text evidence="2">The sequence shown here is derived from an EMBL/GenBank/DDBJ whole genome shotgun (WGS) entry which is preliminary data.</text>
</comment>
<feature type="transmembrane region" description="Helical" evidence="1">
    <location>
        <begin position="336"/>
        <end position="357"/>
    </location>
</feature>
<feature type="transmembrane region" description="Helical" evidence="1">
    <location>
        <begin position="41"/>
        <end position="74"/>
    </location>
</feature>
<feature type="transmembrane region" description="Helical" evidence="1">
    <location>
        <begin position="143"/>
        <end position="161"/>
    </location>
</feature>
<reference evidence="2 3" key="1">
    <citation type="submission" date="2017-10" db="EMBL/GenBank/DDBJ databases">
        <title>Sequencing the genomes of 1000 actinobacteria strains.</title>
        <authorList>
            <person name="Klenk H.-P."/>
        </authorList>
    </citation>
    <scope>NUCLEOTIDE SEQUENCE [LARGE SCALE GENOMIC DNA]</scope>
    <source>
        <strain evidence="2 3">DSM 15597</strain>
    </source>
</reference>